<evidence type="ECO:0000313" key="5">
    <source>
        <dbReference type="Proteomes" id="UP000182584"/>
    </source>
</evidence>
<gene>
    <name evidence="4" type="ORF">SAMN04487884_11398</name>
</gene>
<dbReference type="eggNOG" id="COG5426">
    <property type="taxonomic scope" value="Bacteria"/>
</dbReference>
<dbReference type="InterPro" id="IPR029062">
    <property type="entry name" value="Class_I_gatase-like"/>
</dbReference>
<protein>
    <submittedName>
        <fullName evidence="4">Beta-D-galactosyl-(1-&gt;4)-L-rhamnose phosphorylase</fullName>
    </submittedName>
</protein>
<proteinExistence type="predicted"/>
<feature type="domain" description="Lacto-N-biose phosphorylase central" evidence="2">
    <location>
        <begin position="449"/>
        <end position="658"/>
    </location>
</feature>
<dbReference type="EMBL" id="FOGJ01000013">
    <property type="protein sequence ID" value="SER91146.1"/>
    <property type="molecule type" value="Genomic_DNA"/>
</dbReference>
<dbReference type="Pfam" id="PF09508">
    <property type="entry name" value="Lact_bio_phlase"/>
    <property type="match status" value="1"/>
</dbReference>
<dbReference type="AlphaFoldDB" id="A0A1H9T206"/>
<dbReference type="Proteomes" id="UP000182584">
    <property type="component" value="Unassembled WGS sequence"/>
</dbReference>
<dbReference type="InterPro" id="IPR013783">
    <property type="entry name" value="Ig-like_fold"/>
</dbReference>
<dbReference type="RefSeq" id="WP_074756425.1">
    <property type="nucleotide sequence ID" value="NZ_FOGJ01000013.1"/>
</dbReference>
<dbReference type="Gene3D" id="3.40.50.880">
    <property type="match status" value="1"/>
</dbReference>
<dbReference type="InterPro" id="IPR035363">
    <property type="entry name" value="LBP_M"/>
</dbReference>
<evidence type="ECO:0000259" key="2">
    <source>
        <dbReference type="Pfam" id="PF17385"/>
    </source>
</evidence>
<dbReference type="NCBIfam" id="TIGR02336">
    <property type="entry name" value="1,3-beta-galactosyl-N-acetylhexosamine phosphorylase"/>
    <property type="match status" value="1"/>
</dbReference>
<dbReference type="Gene3D" id="3.20.20.80">
    <property type="entry name" value="Glycosidases"/>
    <property type="match status" value="1"/>
</dbReference>
<organism evidence="4 5">
    <name type="scientific">Butyrivibrio fibrisolvens</name>
    <dbReference type="NCBI Taxonomy" id="831"/>
    <lineage>
        <taxon>Bacteria</taxon>
        <taxon>Bacillati</taxon>
        <taxon>Bacillota</taxon>
        <taxon>Clostridia</taxon>
        <taxon>Lachnospirales</taxon>
        <taxon>Lachnospiraceae</taxon>
        <taxon>Butyrivibrio</taxon>
    </lineage>
</organism>
<feature type="domain" description="Lacto-N-biose phosphorylase C-terminal" evidence="3">
    <location>
        <begin position="665"/>
        <end position="715"/>
    </location>
</feature>
<dbReference type="InterPro" id="IPR035356">
    <property type="entry name" value="LBP_C"/>
</dbReference>
<sequence length="719" mass="82263">MTNKLKGSFTLPGESGYEDLTLKMAQKWGADVIRDSDGTQLSPEILEAGYDIYSTVCIIRDHNDWIRKHPSNMQQTFLQSMPKIAEGDFLSIHLLDGYFTQQFEVNQSKESVELWQVFDRTTNMEVPKRLWNYEKELDHVVIKTTEPFHEYTVNFLAYRKWEEINMYNHVTNNWTSEHLIPVDPRSDEAQEYLYKWMDNWCKDHPLTNVVRFTSMFYNFVWIWGSDERDRNLYTDWGSYDFTVSPLALEQFKKQYGYELTSEDFINKGSNHPTHMPPTKKLLDYMDFTNQFVVSYGKKLVDLVHSYGKKAYVFYDDSWVGVEPYSKRFEEFGFDGLIKCVFNGYEARLCAGAKADTHELRLHPYLFPTGLGGAPTFSEGGDPARDAAVYWNRVRRALLREPVDRIGLGGYLHLVEDQPEFNDYIEKVADEFRLIKSFHAEGKPYTLPYKVAVLHSWGHLRSWTLSGHFHETYMHDLIHINEALAGLPVDVKFINFDDVIDGALDDVDILINAGRAGDAWSGGDNWGDDRVISLIFRWAGEGGILIGVNEPSALNGYKNFLRLAPVLGIDIDKGSKVCHGRWQYDVETVEGLIPEGAGVKGKDHVFITDGKAHILAEEDGLPTISIHDFGKGKGIYLSSFQVNNENTRLLLNLMLYAKGDLGKALYLTDTADTECAYYPNAKRLVVMNETDRDAETSIKTSDGDIHVALKPFETQIQELS</sequence>
<accession>A0A1H9T206</accession>
<dbReference type="SUPFAM" id="SSF52317">
    <property type="entry name" value="Class I glutamine amidotransferase-like"/>
    <property type="match status" value="1"/>
</dbReference>
<evidence type="ECO:0000259" key="1">
    <source>
        <dbReference type="Pfam" id="PF09508"/>
    </source>
</evidence>
<dbReference type="GO" id="GO:0004645">
    <property type="term" value="F:1,4-alpha-oligoglucan phosphorylase activity"/>
    <property type="evidence" value="ECO:0007669"/>
    <property type="project" value="InterPro"/>
</dbReference>
<name>A0A1H9T206_BUTFI</name>
<dbReference type="InterPro" id="IPR012711">
    <property type="entry name" value="Lacto-N-biose_phosphorylase"/>
</dbReference>
<evidence type="ECO:0000313" key="4">
    <source>
        <dbReference type="EMBL" id="SER91146.1"/>
    </source>
</evidence>
<dbReference type="Pfam" id="PF17386">
    <property type="entry name" value="LBP_C"/>
    <property type="match status" value="1"/>
</dbReference>
<feature type="domain" description="Lacto-N-biose phosphorylase-like N-terminal TIM barrel" evidence="1">
    <location>
        <begin position="7"/>
        <end position="445"/>
    </location>
</feature>
<evidence type="ECO:0000259" key="3">
    <source>
        <dbReference type="Pfam" id="PF17386"/>
    </source>
</evidence>
<dbReference type="Pfam" id="PF17385">
    <property type="entry name" value="LBP_M"/>
    <property type="match status" value="1"/>
</dbReference>
<dbReference type="Gene3D" id="2.60.40.10">
    <property type="entry name" value="Immunoglobulins"/>
    <property type="match status" value="1"/>
</dbReference>
<dbReference type="InterPro" id="IPR035080">
    <property type="entry name" value="Lact_bio_phlase-like_N"/>
</dbReference>
<dbReference type="OrthoDB" id="5834503at2"/>
<reference evidence="4 5" key="1">
    <citation type="submission" date="2016-10" db="EMBL/GenBank/DDBJ databases">
        <authorList>
            <person name="de Groot N.N."/>
        </authorList>
    </citation>
    <scope>NUCLEOTIDE SEQUENCE [LARGE SCALE GENOMIC DNA]</scope>
    <source>
        <strain evidence="4 5">AR40</strain>
    </source>
</reference>